<gene>
    <name evidence="9" type="ORF">C8Q71DRAFT_827934</name>
</gene>
<evidence type="ECO:0000256" key="2">
    <source>
        <dbReference type="ARBA" id="ARBA00006075"/>
    </source>
</evidence>
<dbReference type="PANTHER" id="PTHR13220:SF11">
    <property type="entry name" value="TIMELESS-INTERACTING PROTEIN"/>
    <property type="match status" value="1"/>
</dbReference>
<accession>A0ABQ8KXE1</accession>
<comment type="function">
    <text evidence="6">Plays an important role in the control of DNA replication and the maintenance of replication fork stability.</text>
</comment>
<evidence type="ECO:0000256" key="4">
    <source>
        <dbReference type="ARBA" id="ARBA00023242"/>
    </source>
</evidence>
<evidence type="ECO:0000313" key="10">
    <source>
        <dbReference type="Proteomes" id="UP000814176"/>
    </source>
</evidence>
<feature type="region of interest" description="Disordered" evidence="7">
    <location>
        <begin position="235"/>
        <end position="424"/>
    </location>
</feature>
<keyword evidence="4 6" id="KW-0539">Nucleus</keyword>
<keyword evidence="5 6" id="KW-0131">Cell cycle</keyword>
<comment type="subcellular location">
    <subcellularLocation>
        <location evidence="1 6">Nucleus</location>
    </subcellularLocation>
</comment>
<feature type="compositionally biased region" description="Basic and acidic residues" evidence="7">
    <location>
        <begin position="306"/>
        <end position="316"/>
    </location>
</feature>
<dbReference type="Pfam" id="PF07962">
    <property type="entry name" value="Swi3"/>
    <property type="match status" value="1"/>
</dbReference>
<dbReference type="EMBL" id="JADCUA010000002">
    <property type="protein sequence ID" value="KAH9843038.1"/>
    <property type="molecule type" value="Genomic_DNA"/>
</dbReference>
<name>A0ABQ8KXE1_9APHY</name>
<feature type="compositionally biased region" description="Low complexity" evidence="7">
    <location>
        <begin position="389"/>
        <end position="399"/>
    </location>
</feature>
<comment type="similarity">
    <text evidence="2 6">Belongs to the CSM3 family.</text>
</comment>
<dbReference type="GeneID" id="72007051"/>
<dbReference type="InterPro" id="IPR040038">
    <property type="entry name" value="TIPIN/Csm3/Swi3"/>
</dbReference>
<keyword evidence="10" id="KW-1185">Reference proteome</keyword>
<evidence type="ECO:0000259" key="8">
    <source>
        <dbReference type="Pfam" id="PF07962"/>
    </source>
</evidence>
<dbReference type="InterPro" id="IPR012923">
    <property type="entry name" value="Csm3"/>
</dbReference>
<evidence type="ECO:0000256" key="7">
    <source>
        <dbReference type="SAM" id="MobiDB-lite"/>
    </source>
</evidence>
<organism evidence="9 10">
    <name type="scientific">Rhodofomes roseus</name>
    <dbReference type="NCBI Taxonomy" id="34475"/>
    <lineage>
        <taxon>Eukaryota</taxon>
        <taxon>Fungi</taxon>
        <taxon>Dikarya</taxon>
        <taxon>Basidiomycota</taxon>
        <taxon>Agaricomycotina</taxon>
        <taxon>Agaricomycetes</taxon>
        <taxon>Polyporales</taxon>
        <taxon>Rhodofomes</taxon>
    </lineage>
</organism>
<feature type="compositionally biased region" description="Acidic residues" evidence="7">
    <location>
        <begin position="242"/>
        <end position="252"/>
    </location>
</feature>
<evidence type="ECO:0000256" key="1">
    <source>
        <dbReference type="ARBA" id="ARBA00004123"/>
    </source>
</evidence>
<feature type="compositionally biased region" description="Basic and acidic residues" evidence="7">
    <location>
        <begin position="97"/>
        <end position="111"/>
    </location>
</feature>
<dbReference type="PANTHER" id="PTHR13220">
    <property type="entry name" value="TIMELESS INTERACTING-RELATED"/>
    <property type="match status" value="1"/>
</dbReference>
<feature type="region of interest" description="Disordered" evidence="7">
    <location>
        <begin position="1"/>
        <end position="155"/>
    </location>
</feature>
<keyword evidence="3 6" id="KW-0227">DNA damage</keyword>
<dbReference type="RefSeq" id="XP_047784085.1">
    <property type="nucleotide sequence ID" value="XM_047926319.1"/>
</dbReference>
<comment type="caution">
    <text evidence="9">The sequence shown here is derived from an EMBL/GenBank/DDBJ whole genome shotgun (WGS) entry which is preliminary data.</text>
</comment>
<feature type="compositionally biased region" description="Polar residues" evidence="7">
    <location>
        <begin position="357"/>
        <end position="369"/>
    </location>
</feature>
<sequence length="424" mass="46705">MSSTALDDIWNEPLDEPPHRAPSPIDLTTDDQSPRPPKRPRSSLFLDSGSEDEDPPPPARKSVPPSTEKSEIDAMFDNLDAEPDAFDGDLPPALDLDALRKQEDAKNEKIYKKPSALDLDVPDTSGTAGGEGRSRGSGKEKQPRKPLPKLDEARVLGPDGFPALLKHAKTFRPKGKGHEAADLNRLLQVYHYWTHKMHPKTPFRETVKRVEKLCHSKRMHVALTVWRDEHKGINRDRKIDPDLDESSDDEEASNLKLGANDPRDSNEVRDDDDVHDGERASSHPPSHPPSSEPPSSDGFADFDLDAMIREEEERQAAEANAGRIGPVGTSAPQSKPAVRDEDEAMWDAFDDDVPHNPGTSTTPYATIPTNPDPDEDEDMWDVIREMEAAESSKASAPSETSGPAKASSSSQPATNDEGWDEMYA</sequence>
<evidence type="ECO:0000256" key="6">
    <source>
        <dbReference type="RuleBase" id="RU366049"/>
    </source>
</evidence>
<feature type="compositionally biased region" description="Acidic residues" evidence="7">
    <location>
        <begin position="340"/>
        <end position="351"/>
    </location>
</feature>
<evidence type="ECO:0000313" key="9">
    <source>
        <dbReference type="EMBL" id="KAH9843038.1"/>
    </source>
</evidence>
<evidence type="ECO:0000256" key="5">
    <source>
        <dbReference type="ARBA" id="ARBA00023306"/>
    </source>
</evidence>
<reference evidence="9 10" key="1">
    <citation type="journal article" date="2021" name="Environ. Microbiol.">
        <title>Gene family expansions and transcriptome signatures uncover fungal adaptations to wood decay.</title>
        <authorList>
            <person name="Hage H."/>
            <person name="Miyauchi S."/>
            <person name="Viragh M."/>
            <person name="Drula E."/>
            <person name="Min B."/>
            <person name="Chaduli D."/>
            <person name="Navarro D."/>
            <person name="Favel A."/>
            <person name="Norest M."/>
            <person name="Lesage-Meessen L."/>
            <person name="Balint B."/>
            <person name="Merenyi Z."/>
            <person name="de Eugenio L."/>
            <person name="Morin E."/>
            <person name="Martinez A.T."/>
            <person name="Baldrian P."/>
            <person name="Stursova M."/>
            <person name="Martinez M.J."/>
            <person name="Novotny C."/>
            <person name="Magnuson J.K."/>
            <person name="Spatafora J.W."/>
            <person name="Maurice S."/>
            <person name="Pangilinan J."/>
            <person name="Andreopoulos W."/>
            <person name="LaButti K."/>
            <person name="Hundley H."/>
            <person name="Na H."/>
            <person name="Kuo A."/>
            <person name="Barry K."/>
            <person name="Lipzen A."/>
            <person name="Henrissat B."/>
            <person name="Riley R."/>
            <person name="Ahrendt S."/>
            <person name="Nagy L.G."/>
            <person name="Grigoriev I.V."/>
            <person name="Martin F."/>
            <person name="Rosso M.N."/>
        </authorList>
    </citation>
    <scope>NUCLEOTIDE SEQUENCE [LARGE SCALE GENOMIC DNA]</scope>
    <source>
        <strain evidence="9 10">CIRM-BRFM 1785</strain>
    </source>
</reference>
<dbReference type="Proteomes" id="UP000814176">
    <property type="component" value="Unassembled WGS sequence"/>
</dbReference>
<feature type="compositionally biased region" description="Basic and acidic residues" evidence="7">
    <location>
        <begin position="132"/>
        <end position="154"/>
    </location>
</feature>
<feature type="domain" description="Chromosome segregation in meiosis protein 3" evidence="8">
    <location>
        <begin position="149"/>
        <end position="231"/>
    </location>
</feature>
<proteinExistence type="inferred from homology"/>
<evidence type="ECO:0000256" key="3">
    <source>
        <dbReference type="ARBA" id="ARBA00022763"/>
    </source>
</evidence>
<protein>
    <recommendedName>
        <fullName evidence="6">Chromosome segregation in meiosis protein</fullName>
    </recommendedName>
</protein>